<dbReference type="PROSITE" id="PS01124">
    <property type="entry name" value="HTH_ARAC_FAMILY_2"/>
    <property type="match status" value="1"/>
</dbReference>
<evidence type="ECO:0000256" key="3">
    <source>
        <dbReference type="ARBA" id="ARBA00023163"/>
    </source>
</evidence>
<proteinExistence type="predicted"/>
<dbReference type="InterPro" id="IPR029441">
    <property type="entry name" value="Cass2"/>
</dbReference>
<sequence length="297" mass="34097">MGKLGTIILLNNTLEYIERNLDTALNIDDISKVACSSRYHFQRVFHALTGFTVTQYIKNRRLTLAAEELVATDKRVIDIALKYGYESPEAFTKAFKRLHGISPSALKKLNGKIKAFPKLSFQISIKGEFEIIYTIVEKEAFKVFGAEFATTRVDDAAYREIPKFISKIFEDGTHDRINEILGNPKGTLLNGFHYGFEEDGTRKYIMGAEQFEKYIPDEFTILEVPKLTWAVFEGNGAVPNNLIIHDIWRRIYSEWFPSSGFEQVKGPCIEKNFWDDKNPGEYKCEVWIPVKIKSINL</sequence>
<dbReference type="InterPro" id="IPR050959">
    <property type="entry name" value="MarA-like"/>
</dbReference>
<evidence type="ECO:0000313" key="6">
    <source>
        <dbReference type="Proteomes" id="UP001498469"/>
    </source>
</evidence>
<reference evidence="5 6" key="1">
    <citation type="submission" date="2023-11" db="EMBL/GenBank/DDBJ databases">
        <title>Draft genome sequence of a psychrophilic Clostridium strain from permafrost water brine.</title>
        <authorList>
            <person name="Shcherbakova V.A."/>
            <person name="Trubitsyn V.E."/>
            <person name="Zakharyuk A.G."/>
        </authorList>
    </citation>
    <scope>NUCLEOTIDE SEQUENCE [LARGE SCALE GENOMIC DNA]</scope>
    <source>
        <strain evidence="5 6">14F</strain>
    </source>
</reference>
<dbReference type="InterPro" id="IPR018060">
    <property type="entry name" value="HTH_AraC"/>
</dbReference>
<dbReference type="Gene3D" id="3.20.80.10">
    <property type="entry name" value="Regulatory factor, effector binding domain"/>
    <property type="match status" value="1"/>
</dbReference>
<dbReference type="InterPro" id="IPR010499">
    <property type="entry name" value="AraC_E-bd"/>
</dbReference>
<evidence type="ECO:0000256" key="1">
    <source>
        <dbReference type="ARBA" id="ARBA00023015"/>
    </source>
</evidence>
<dbReference type="EMBL" id="JAZHFS010000009">
    <property type="protein sequence ID" value="MEF2112925.1"/>
    <property type="molecule type" value="Genomic_DNA"/>
</dbReference>
<dbReference type="PRINTS" id="PR00032">
    <property type="entry name" value="HTHARAC"/>
</dbReference>
<dbReference type="Pfam" id="PF14526">
    <property type="entry name" value="Cass2"/>
    <property type="match status" value="1"/>
</dbReference>
<feature type="domain" description="HTH araC/xylS-type" evidence="4">
    <location>
        <begin position="11"/>
        <end position="109"/>
    </location>
</feature>
<name>A0ABU7UR53_9CLOT</name>
<dbReference type="SMART" id="SM00342">
    <property type="entry name" value="HTH_ARAC"/>
    <property type="match status" value="1"/>
</dbReference>
<evidence type="ECO:0000259" key="4">
    <source>
        <dbReference type="PROSITE" id="PS01124"/>
    </source>
</evidence>
<dbReference type="SMART" id="SM00871">
    <property type="entry name" value="AraC_E_bind"/>
    <property type="match status" value="1"/>
</dbReference>
<dbReference type="PANTHER" id="PTHR47504">
    <property type="entry name" value="RIGHT ORIGIN-BINDING PROTEIN"/>
    <property type="match status" value="1"/>
</dbReference>
<dbReference type="Gene3D" id="1.10.10.60">
    <property type="entry name" value="Homeodomain-like"/>
    <property type="match status" value="2"/>
</dbReference>
<protein>
    <submittedName>
        <fullName evidence="5">AraC family transcriptional regulator</fullName>
    </submittedName>
</protein>
<dbReference type="InterPro" id="IPR018062">
    <property type="entry name" value="HTH_AraC-typ_CS"/>
</dbReference>
<keyword evidence="1" id="KW-0805">Transcription regulation</keyword>
<evidence type="ECO:0000313" key="5">
    <source>
        <dbReference type="EMBL" id="MEF2112925.1"/>
    </source>
</evidence>
<keyword evidence="2" id="KW-0238">DNA-binding</keyword>
<evidence type="ECO:0000256" key="2">
    <source>
        <dbReference type="ARBA" id="ARBA00023125"/>
    </source>
</evidence>
<organism evidence="5 6">
    <name type="scientific">Clostridium frigoriphilum</name>
    <dbReference type="NCBI Taxonomy" id="443253"/>
    <lineage>
        <taxon>Bacteria</taxon>
        <taxon>Bacillati</taxon>
        <taxon>Bacillota</taxon>
        <taxon>Clostridia</taxon>
        <taxon>Eubacteriales</taxon>
        <taxon>Clostridiaceae</taxon>
        <taxon>Clostridium</taxon>
    </lineage>
</organism>
<gene>
    <name evidence="5" type="ORF">SJI18_11480</name>
</gene>
<comment type="caution">
    <text evidence="5">The sequence shown here is derived from an EMBL/GenBank/DDBJ whole genome shotgun (WGS) entry which is preliminary data.</text>
</comment>
<keyword evidence="3" id="KW-0804">Transcription</keyword>
<dbReference type="SUPFAM" id="SSF46689">
    <property type="entry name" value="Homeodomain-like"/>
    <property type="match status" value="2"/>
</dbReference>
<keyword evidence="6" id="KW-1185">Reference proteome</keyword>
<dbReference type="InterPro" id="IPR020449">
    <property type="entry name" value="Tscrpt_reg_AraC-type_HTH"/>
</dbReference>
<dbReference type="Pfam" id="PF12833">
    <property type="entry name" value="HTH_18"/>
    <property type="match status" value="1"/>
</dbReference>
<accession>A0ABU7UR53</accession>
<dbReference type="PROSITE" id="PS00041">
    <property type="entry name" value="HTH_ARAC_FAMILY_1"/>
    <property type="match status" value="1"/>
</dbReference>
<dbReference type="PANTHER" id="PTHR47504:SF5">
    <property type="entry name" value="RIGHT ORIGIN-BINDING PROTEIN"/>
    <property type="match status" value="1"/>
</dbReference>
<dbReference type="Proteomes" id="UP001498469">
    <property type="component" value="Unassembled WGS sequence"/>
</dbReference>
<dbReference type="SUPFAM" id="SSF55136">
    <property type="entry name" value="Probable bacterial effector-binding domain"/>
    <property type="match status" value="1"/>
</dbReference>
<dbReference type="RefSeq" id="WP_331702289.1">
    <property type="nucleotide sequence ID" value="NZ_JAZHFS010000009.1"/>
</dbReference>
<dbReference type="InterPro" id="IPR011256">
    <property type="entry name" value="Reg_factor_effector_dom_sf"/>
</dbReference>
<dbReference type="InterPro" id="IPR009057">
    <property type="entry name" value="Homeodomain-like_sf"/>
</dbReference>